<evidence type="ECO:0000256" key="1">
    <source>
        <dbReference type="ARBA" id="ARBA00022801"/>
    </source>
</evidence>
<feature type="region of interest" description="Disordered" evidence="4">
    <location>
        <begin position="176"/>
        <end position="213"/>
    </location>
</feature>
<feature type="compositionally biased region" description="Basic and acidic residues" evidence="4">
    <location>
        <begin position="176"/>
        <end position="189"/>
    </location>
</feature>
<gene>
    <name evidence="6" type="ORF">ACFQ1S_31555</name>
</gene>
<keyword evidence="2" id="KW-0326">Glycosidase</keyword>
<keyword evidence="3" id="KW-0624">Polysaccharide degradation</keyword>
<dbReference type="InterPro" id="IPR012291">
    <property type="entry name" value="CBM2_carb-bd_dom_sf"/>
</dbReference>
<keyword evidence="3" id="KW-0119">Carbohydrate metabolism</keyword>
<dbReference type="Pfam" id="PF00553">
    <property type="entry name" value="CBM_2"/>
    <property type="match status" value="1"/>
</dbReference>
<dbReference type="PROSITE" id="PS00561">
    <property type="entry name" value="CBM2_A"/>
    <property type="match status" value="1"/>
</dbReference>
<protein>
    <submittedName>
        <fullName evidence="6">Cellulose-binding domain-containing protein</fullName>
    </submittedName>
</protein>
<feature type="compositionally biased region" description="Basic and acidic residues" evidence="4">
    <location>
        <begin position="200"/>
        <end position="213"/>
    </location>
</feature>
<sequence>MSKLKWQHAGLLAAVGALVLGIVVAAPAEGAGGVSATFSKGSDWGTGYEGKYTISNGSSAARSSWTVEFDLPANAKVSSLWDGSYTTSGQHVTVKNTWNGSIAPGASVSFGFNVGYTGTYSAPTGCKLDGGSCDAGGTPPTSTNPTTAVTSRVRTAPFHPETPRDARSFVTNSRIDGHDAISRSGDRRVPGRARRLRINSRHDHDPAHGRHAR</sequence>
<organism evidence="6 7">
    <name type="scientific">Kibdelosporangium lantanae</name>
    <dbReference type="NCBI Taxonomy" id="1497396"/>
    <lineage>
        <taxon>Bacteria</taxon>
        <taxon>Bacillati</taxon>
        <taxon>Actinomycetota</taxon>
        <taxon>Actinomycetes</taxon>
        <taxon>Pseudonocardiales</taxon>
        <taxon>Pseudonocardiaceae</taxon>
        <taxon>Kibdelosporangium</taxon>
    </lineage>
</organism>
<dbReference type="SMART" id="SM00637">
    <property type="entry name" value="CBD_II"/>
    <property type="match status" value="1"/>
</dbReference>
<dbReference type="SUPFAM" id="SSF49384">
    <property type="entry name" value="Carbohydrate-binding domain"/>
    <property type="match status" value="1"/>
</dbReference>
<dbReference type="PROSITE" id="PS51173">
    <property type="entry name" value="CBM2"/>
    <property type="match status" value="1"/>
</dbReference>
<feature type="compositionally biased region" description="Basic residues" evidence="4">
    <location>
        <begin position="190"/>
        <end position="199"/>
    </location>
</feature>
<evidence type="ECO:0000256" key="4">
    <source>
        <dbReference type="SAM" id="MobiDB-lite"/>
    </source>
</evidence>
<dbReference type="InterPro" id="IPR001919">
    <property type="entry name" value="CBD2"/>
</dbReference>
<feature type="domain" description="CBM2" evidence="5">
    <location>
        <begin position="27"/>
        <end position="136"/>
    </location>
</feature>
<evidence type="ECO:0000256" key="2">
    <source>
        <dbReference type="ARBA" id="ARBA00023295"/>
    </source>
</evidence>
<dbReference type="InterPro" id="IPR008965">
    <property type="entry name" value="CBM2/CBM3_carb-bd_dom_sf"/>
</dbReference>
<comment type="caution">
    <text evidence="6">The sequence shown here is derived from an EMBL/GenBank/DDBJ whole genome shotgun (WGS) entry which is preliminary data.</text>
</comment>
<dbReference type="EMBL" id="JBHTIS010002376">
    <property type="protein sequence ID" value="MFD1049747.1"/>
    <property type="molecule type" value="Genomic_DNA"/>
</dbReference>
<evidence type="ECO:0000313" key="7">
    <source>
        <dbReference type="Proteomes" id="UP001597045"/>
    </source>
</evidence>
<reference evidence="7" key="1">
    <citation type="journal article" date="2019" name="Int. J. Syst. Evol. Microbiol.">
        <title>The Global Catalogue of Microorganisms (GCM) 10K type strain sequencing project: providing services to taxonomists for standard genome sequencing and annotation.</title>
        <authorList>
            <consortium name="The Broad Institute Genomics Platform"/>
            <consortium name="The Broad Institute Genome Sequencing Center for Infectious Disease"/>
            <person name="Wu L."/>
            <person name="Ma J."/>
        </authorList>
    </citation>
    <scope>NUCLEOTIDE SEQUENCE [LARGE SCALE GENOMIC DNA]</scope>
    <source>
        <strain evidence="7">JCM 31486</strain>
    </source>
</reference>
<evidence type="ECO:0000259" key="5">
    <source>
        <dbReference type="PROSITE" id="PS51173"/>
    </source>
</evidence>
<accession>A0ABW3MI39</accession>
<feature type="non-terminal residue" evidence="6">
    <location>
        <position position="213"/>
    </location>
</feature>
<name>A0ABW3MI39_9PSEU</name>
<proteinExistence type="predicted"/>
<keyword evidence="7" id="KW-1185">Reference proteome</keyword>
<evidence type="ECO:0000256" key="3">
    <source>
        <dbReference type="ARBA" id="ARBA00023326"/>
    </source>
</evidence>
<keyword evidence="1" id="KW-0378">Hydrolase</keyword>
<dbReference type="Gene3D" id="2.60.40.290">
    <property type="match status" value="1"/>
</dbReference>
<evidence type="ECO:0000313" key="6">
    <source>
        <dbReference type="EMBL" id="MFD1049747.1"/>
    </source>
</evidence>
<dbReference type="Proteomes" id="UP001597045">
    <property type="component" value="Unassembled WGS sequence"/>
</dbReference>
<dbReference type="InterPro" id="IPR018366">
    <property type="entry name" value="CBM2_CS"/>
</dbReference>